<dbReference type="GO" id="GO:0005634">
    <property type="term" value="C:nucleus"/>
    <property type="evidence" value="ECO:0007669"/>
    <property type="project" value="UniProtKB-SubCell"/>
</dbReference>
<dbReference type="PANTHER" id="PTHR43035:SF4">
    <property type="entry name" value="NITROREDUCTASE FAMILY PROTEIN (AFU_ORTHOLOGUE AFUA_3G03530)"/>
    <property type="match status" value="1"/>
</dbReference>
<dbReference type="FunFam" id="3.40.109.10:FF:000001">
    <property type="entry name" value="Nitroreductase family"/>
    <property type="match status" value="1"/>
</dbReference>
<evidence type="ECO:0000259" key="7">
    <source>
        <dbReference type="Pfam" id="PF00881"/>
    </source>
</evidence>
<dbReference type="Gene3D" id="3.40.109.10">
    <property type="entry name" value="NADH Oxidase"/>
    <property type="match status" value="1"/>
</dbReference>
<comment type="similarity">
    <text evidence="3">Belongs to the nitroreductase family.</text>
</comment>
<dbReference type="InterPro" id="IPR029479">
    <property type="entry name" value="Nitroreductase"/>
</dbReference>
<keyword evidence="9" id="KW-1185">Reference proteome</keyword>
<organism evidence="8 9">
    <name type="scientific">Septoria linicola</name>
    <dbReference type="NCBI Taxonomy" id="215465"/>
    <lineage>
        <taxon>Eukaryota</taxon>
        <taxon>Fungi</taxon>
        <taxon>Dikarya</taxon>
        <taxon>Ascomycota</taxon>
        <taxon>Pezizomycotina</taxon>
        <taxon>Dothideomycetes</taxon>
        <taxon>Dothideomycetidae</taxon>
        <taxon>Mycosphaerellales</taxon>
        <taxon>Mycosphaerellaceae</taxon>
        <taxon>Septoria</taxon>
    </lineage>
</organism>
<dbReference type="CDD" id="cd02140">
    <property type="entry name" value="Frm2-like"/>
    <property type="match status" value="1"/>
</dbReference>
<evidence type="ECO:0000256" key="4">
    <source>
        <dbReference type="ARBA" id="ARBA00022490"/>
    </source>
</evidence>
<keyword evidence="4" id="KW-0963">Cytoplasm</keyword>
<gene>
    <name evidence="8" type="ORF">Slin15195_G046970</name>
</gene>
<evidence type="ECO:0000256" key="1">
    <source>
        <dbReference type="ARBA" id="ARBA00004123"/>
    </source>
</evidence>
<evidence type="ECO:0000256" key="6">
    <source>
        <dbReference type="ARBA" id="ARBA00023242"/>
    </source>
</evidence>
<sequence>MAKTQATTQGLFAAAETRLSCYELSKESPILDSRIQEIISTAVKHAPSSFNVQSARAVILLKDDHDALWSIADKVSQAVHPEAYEKMLGKMISGFSGAYGTVLWLEDQEALDGLAAKNPLFSNLVPQWGDHSSGMHQFIAWTALELEGLGCNLQHFNFIDDFEKEVTKKWDLPATWKLKSQLVFGKPVNGLVRKRPRTYAPLEDRVKVFGA</sequence>
<reference evidence="8" key="1">
    <citation type="submission" date="2022-06" db="EMBL/GenBank/DDBJ databases">
        <title>Complete genome sequences of two strains of the flax pathogen Septoria linicola.</title>
        <authorList>
            <person name="Lapalu N."/>
            <person name="Simon A."/>
            <person name="Demenou B."/>
            <person name="Paumier D."/>
            <person name="Guillot M.-P."/>
            <person name="Gout L."/>
            <person name="Valade R."/>
        </authorList>
    </citation>
    <scope>NUCLEOTIDE SEQUENCE</scope>
    <source>
        <strain evidence="8">SE15195</strain>
    </source>
</reference>
<accession>A0A9Q9EJI5</accession>
<dbReference type="SUPFAM" id="SSF55469">
    <property type="entry name" value="FMN-dependent nitroreductase-like"/>
    <property type="match status" value="1"/>
</dbReference>
<evidence type="ECO:0000256" key="3">
    <source>
        <dbReference type="ARBA" id="ARBA00007118"/>
    </source>
</evidence>
<evidence type="ECO:0000313" key="8">
    <source>
        <dbReference type="EMBL" id="USW51378.1"/>
    </source>
</evidence>
<evidence type="ECO:0000313" key="9">
    <source>
        <dbReference type="Proteomes" id="UP001056384"/>
    </source>
</evidence>
<protein>
    <submittedName>
        <fullName evidence="8">Nitroreductase</fullName>
    </submittedName>
</protein>
<dbReference type="GO" id="GO:0034599">
    <property type="term" value="P:cellular response to oxidative stress"/>
    <property type="evidence" value="ECO:0007669"/>
    <property type="project" value="InterPro"/>
</dbReference>
<dbReference type="EMBL" id="CP099420">
    <property type="protein sequence ID" value="USW51378.1"/>
    <property type="molecule type" value="Genomic_DNA"/>
</dbReference>
<dbReference type="PANTHER" id="PTHR43035">
    <property type="entry name" value="FATTY ACID REPRESSION MUTANT PROTEIN 2-RELATED"/>
    <property type="match status" value="1"/>
</dbReference>
<evidence type="ECO:0000256" key="5">
    <source>
        <dbReference type="ARBA" id="ARBA00023002"/>
    </source>
</evidence>
<feature type="domain" description="Nitroreductase" evidence="7">
    <location>
        <begin position="16"/>
        <end position="186"/>
    </location>
</feature>
<dbReference type="InterPro" id="IPR000415">
    <property type="entry name" value="Nitroreductase-like"/>
</dbReference>
<dbReference type="GO" id="GO:0016491">
    <property type="term" value="F:oxidoreductase activity"/>
    <property type="evidence" value="ECO:0007669"/>
    <property type="project" value="UniProtKB-KW"/>
</dbReference>
<evidence type="ECO:0000256" key="2">
    <source>
        <dbReference type="ARBA" id="ARBA00004496"/>
    </source>
</evidence>
<dbReference type="Proteomes" id="UP001056384">
    <property type="component" value="Chromosome 3"/>
</dbReference>
<dbReference type="InterPro" id="IPR033877">
    <property type="entry name" value="Frm2/Hbn1"/>
</dbReference>
<keyword evidence="5" id="KW-0560">Oxidoreductase</keyword>
<keyword evidence="6" id="KW-0539">Nucleus</keyword>
<proteinExistence type="inferred from homology"/>
<name>A0A9Q9EJI5_9PEZI</name>
<dbReference type="AlphaFoldDB" id="A0A9Q9EJI5"/>
<dbReference type="OrthoDB" id="2138173at2759"/>
<dbReference type="GO" id="GO:0005737">
    <property type="term" value="C:cytoplasm"/>
    <property type="evidence" value="ECO:0007669"/>
    <property type="project" value="UniProtKB-SubCell"/>
</dbReference>
<dbReference type="Pfam" id="PF00881">
    <property type="entry name" value="Nitroreductase"/>
    <property type="match status" value="1"/>
</dbReference>
<comment type="subcellular location">
    <subcellularLocation>
        <location evidence="2">Cytoplasm</location>
    </subcellularLocation>
    <subcellularLocation>
        <location evidence="1">Nucleus</location>
    </subcellularLocation>
</comment>